<proteinExistence type="predicted"/>
<reference evidence="2 3" key="1">
    <citation type="submission" date="2024-04" db="EMBL/GenBank/DDBJ databases">
        <title>genome sequences of Mucor flavus KT1a and Helicostylum pulchrum KT1b strains isolated from the surface of a dry-aged beef.</title>
        <authorList>
            <person name="Toyotome T."/>
            <person name="Hosono M."/>
            <person name="Torimaru M."/>
            <person name="Fukuda K."/>
            <person name="Mikami N."/>
        </authorList>
    </citation>
    <scope>NUCLEOTIDE SEQUENCE [LARGE SCALE GENOMIC DNA]</scope>
    <source>
        <strain evidence="2 3">KT1a</strain>
    </source>
</reference>
<feature type="region of interest" description="Disordered" evidence="1">
    <location>
        <begin position="198"/>
        <end position="217"/>
    </location>
</feature>
<gene>
    <name evidence="2" type="ORF">MFLAVUS_009686</name>
</gene>
<evidence type="ECO:0000313" key="3">
    <source>
        <dbReference type="Proteomes" id="UP001473302"/>
    </source>
</evidence>
<feature type="compositionally biased region" description="Polar residues" evidence="1">
    <location>
        <begin position="21"/>
        <end position="32"/>
    </location>
</feature>
<name>A0ABP9ZAK8_9FUNG</name>
<dbReference type="Proteomes" id="UP001473302">
    <property type="component" value="Unassembled WGS sequence"/>
</dbReference>
<evidence type="ECO:0000256" key="1">
    <source>
        <dbReference type="SAM" id="MobiDB-lite"/>
    </source>
</evidence>
<accession>A0ABP9ZAK8</accession>
<evidence type="ECO:0000313" key="2">
    <source>
        <dbReference type="EMBL" id="GAA5816160.1"/>
    </source>
</evidence>
<comment type="caution">
    <text evidence="2">The sequence shown here is derived from an EMBL/GenBank/DDBJ whole genome shotgun (WGS) entry which is preliminary data.</text>
</comment>
<organism evidence="2 3">
    <name type="scientific">Mucor flavus</name>
    <dbReference type="NCBI Taxonomy" id="439312"/>
    <lineage>
        <taxon>Eukaryota</taxon>
        <taxon>Fungi</taxon>
        <taxon>Fungi incertae sedis</taxon>
        <taxon>Mucoromycota</taxon>
        <taxon>Mucoromycotina</taxon>
        <taxon>Mucoromycetes</taxon>
        <taxon>Mucorales</taxon>
        <taxon>Mucorineae</taxon>
        <taxon>Mucoraceae</taxon>
        <taxon>Mucor</taxon>
    </lineage>
</organism>
<feature type="region of interest" description="Disordered" evidence="1">
    <location>
        <begin position="1"/>
        <end position="33"/>
    </location>
</feature>
<dbReference type="EMBL" id="BAABUK010000030">
    <property type="protein sequence ID" value="GAA5816160.1"/>
    <property type="molecule type" value="Genomic_DNA"/>
</dbReference>
<feature type="compositionally biased region" description="Acidic residues" evidence="1">
    <location>
        <begin position="199"/>
        <end position="215"/>
    </location>
</feature>
<sequence length="233" mass="26433">MPNIKPHISTSTDGLRRKSVNPYNKPTETSYDQGYFPLKPIRFPSGTPETSVRAKKVYSDLIDEKAFLLELRERWAQKLQHLKEGHKFLSKMKSVKKDQVLGAEPLFTREENEPTPSSPPIIPSPPVIAAPCLPPIQFPTLSSNPIIYQPLTASHHNIPQPSSSPNQLNILDDFDLDTDNFTMNEPDILDAFKELEGLYSDDDDDEEEEEEEEDDEKARIALNLMLQEFGNSI</sequence>
<keyword evidence="3" id="KW-1185">Reference proteome</keyword>
<protein>
    <submittedName>
        <fullName evidence="2">Uncharacterized protein</fullName>
    </submittedName>
</protein>